<dbReference type="Gene3D" id="3.40.462.20">
    <property type="match status" value="1"/>
</dbReference>
<evidence type="ECO:0000256" key="3">
    <source>
        <dbReference type="ARBA" id="ARBA00022630"/>
    </source>
</evidence>
<evidence type="ECO:0000313" key="7">
    <source>
        <dbReference type="EMBL" id="GID72595.1"/>
    </source>
</evidence>
<name>A0ABQ3XXY7_9ACTN</name>
<reference evidence="7 8" key="1">
    <citation type="submission" date="2021-01" db="EMBL/GenBank/DDBJ databases">
        <title>Whole genome shotgun sequence of Actinoplanes deccanensis NBRC 13994.</title>
        <authorList>
            <person name="Komaki H."/>
            <person name="Tamura T."/>
        </authorList>
    </citation>
    <scope>NUCLEOTIDE SEQUENCE [LARGE SCALE GENOMIC DNA]</scope>
    <source>
        <strain evidence="7 8">NBRC 13994</strain>
    </source>
</reference>
<keyword evidence="8" id="KW-1185">Reference proteome</keyword>
<dbReference type="SUPFAM" id="SSF56176">
    <property type="entry name" value="FAD-binding/transporter-associated domain-like"/>
    <property type="match status" value="1"/>
</dbReference>
<dbReference type="InterPro" id="IPR016169">
    <property type="entry name" value="FAD-bd_PCMH_sub2"/>
</dbReference>
<dbReference type="InterPro" id="IPR006094">
    <property type="entry name" value="Oxid_FAD_bind_N"/>
</dbReference>
<evidence type="ECO:0000256" key="5">
    <source>
        <dbReference type="ARBA" id="ARBA00023002"/>
    </source>
</evidence>
<keyword evidence="4" id="KW-0274">FAD</keyword>
<evidence type="ECO:0000256" key="2">
    <source>
        <dbReference type="ARBA" id="ARBA00005466"/>
    </source>
</evidence>
<proteinExistence type="inferred from homology"/>
<feature type="domain" description="FAD-binding PCMH-type" evidence="6">
    <location>
        <begin position="32"/>
        <end position="202"/>
    </location>
</feature>
<dbReference type="PANTHER" id="PTHR42973:SF39">
    <property type="entry name" value="FAD-BINDING PCMH-TYPE DOMAIN-CONTAINING PROTEIN"/>
    <property type="match status" value="1"/>
</dbReference>
<dbReference type="InterPro" id="IPR050416">
    <property type="entry name" value="FAD-linked_Oxidoreductase"/>
</dbReference>
<dbReference type="InterPro" id="IPR036318">
    <property type="entry name" value="FAD-bd_PCMH-like_sf"/>
</dbReference>
<accession>A0ABQ3XXY7</accession>
<dbReference type="Gene3D" id="3.30.43.10">
    <property type="entry name" value="Uridine Diphospho-n-acetylenolpyruvylglucosamine Reductase, domain 2"/>
    <property type="match status" value="1"/>
</dbReference>
<keyword evidence="3" id="KW-0285">Flavoprotein</keyword>
<dbReference type="InterPro" id="IPR006093">
    <property type="entry name" value="Oxy_OxRdtase_FAD_BS"/>
</dbReference>
<comment type="caution">
    <text evidence="7">The sequence shown here is derived from an EMBL/GenBank/DDBJ whole genome shotgun (WGS) entry which is preliminary data.</text>
</comment>
<dbReference type="Gene3D" id="3.30.465.10">
    <property type="match status" value="1"/>
</dbReference>
<dbReference type="PROSITE" id="PS00862">
    <property type="entry name" value="OX2_COVAL_FAD"/>
    <property type="match status" value="1"/>
</dbReference>
<organism evidence="7 8">
    <name type="scientific">Paractinoplanes deccanensis</name>
    <dbReference type="NCBI Taxonomy" id="113561"/>
    <lineage>
        <taxon>Bacteria</taxon>
        <taxon>Bacillati</taxon>
        <taxon>Actinomycetota</taxon>
        <taxon>Actinomycetes</taxon>
        <taxon>Micromonosporales</taxon>
        <taxon>Micromonosporaceae</taxon>
        <taxon>Paractinoplanes</taxon>
    </lineage>
</organism>
<dbReference type="EMBL" id="BOMI01000017">
    <property type="protein sequence ID" value="GID72595.1"/>
    <property type="molecule type" value="Genomic_DNA"/>
</dbReference>
<keyword evidence="5" id="KW-0560">Oxidoreductase</keyword>
<dbReference type="InterPro" id="IPR016167">
    <property type="entry name" value="FAD-bd_PCMH_sub1"/>
</dbReference>
<comment type="cofactor">
    <cofactor evidence="1">
        <name>FAD</name>
        <dbReference type="ChEBI" id="CHEBI:57692"/>
    </cofactor>
</comment>
<dbReference type="PROSITE" id="PS51387">
    <property type="entry name" value="FAD_PCMH"/>
    <property type="match status" value="1"/>
</dbReference>
<protein>
    <submittedName>
        <fullName evidence="7">FAD-linked oxidase</fullName>
    </submittedName>
</protein>
<evidence type="ECO:0000256" key="4">
    <source>
        <dbReference type="ARBA" id="ARBA00022827"/>
    </source>
</evidence>
<sequence>MGDKELRAAARIVHLPGDEGYDRARTTWSLSADLHPAAVVYPESTDEIGAVLRAAGETGLRVTPVGTGHNAHPLRDLSRTIMLRTERLNGVTIDAPARRARVQAGTTWMPVVEQAAGHGFSALHGSAPDVGVVGYTAGGGLSWYGRKYGLAANHVRAAELVLADGSWLRVDKDNDPDLFWAVRGGGGNFGVITALEFDLLDFATSYAGMLAWDLSKAPQVLQRWLEWTAEVPDEVTTAYRHLRFPPIPDLPEPFRGRDWVMIDGALLTGDEEAERLLAPLRELKPELDTFARVPSPVVSRIHMDPEEPTPGDGTAGLLDALPAEAAGKLLEADATNRLFSTELRHLGGALSRTRPDGGAVSSLDGQFLISVVGVVVNPEMQRAVVAESERMVASLSDYSRDRIYINFQQTQGDTSRAFAPAAWKRIEEIRRRVDPNKTLQANHEI</sequence>
<comment type="similarity">
    <text evidence="2">Belongs to the oxygen-dependent FAD-linked oxidoreductase family.</text>
</comment>
<gene>
    <name evidence="7" type="ORF">Ade02nite_12360</name>
</gene>
<evidence type="ECO:0000259" key="6">
    <source>
        <dbReference type="PROSITE" id="PS51387"/>
    </source>
</evidence>
<dbReference type="InterPro" id="IPR016166">
    <property type="entry name" value="FAD-bd_PCMH"/>
</dbReference>
<dbReference type="Pfam" id="PF01565">
    <property type="entry name" value="FAD_binding_4"/>
    <property type="match status" value="1"/>
</dbReference>
<dbReference type="RefSeq" id="WP_203760533.1">
    <property type="nucleotide sequence ID" value="NZ_BAAABO010000025.1"/>
</dbReference>
<dbReference type="PANTHER" id="PTHR42973">
    <property type="entry name" value="BINDING OXIDOREDUCTASE, PUTATIVE (AFU_ORTHOLOGUE AFUA_1G17690)-RELATED"/>
    <property type="match status" value="1"/>
</dbReference>
<evidence type="ECO:0000313" key="8">
    <source>
        <dbReference type="Proteomes" id="UP000609879"/>
    </source>
</evidence>
<evidence type="ECO:0000256" key="1">
    <source>
        <dbReference type="ARBA" id="ARBA00001974"/>
    </source>
</evidence>
<dbReference type="Proteomes" id="UP000609879">
    <property type="component" value="Unassembled WGS sequence"/>
</dbReference>